<reference evidence="1 2" key="1">
    <citation type="journal article" date="2013" name="Genome Announc.">
        <title>Draft Genome Sequence of Gallibacterium anatis bv. haemolytica 12656-12 Liver, an Isolate Obtained from the Liver of a Septicemic Chicken.</title>
        <authorList>
            <person name="Kudirkiene E."/>
            <person name="Christensen H."/>
            <person name="Bojesen A.M."/>
        </authorList>
    </citation>
    <scope>NUCLEOTIDE SEQUENCE [LARGE SCALE GENOMIC DNA]</scope>
    <source>
        <strain evidence="1">12656/12</strain>
    </source>
</reference>
<accession>U1H3Q9</accession>
<dbReference type="AlphaFoldDB" id="U1H3Q9"/>
<comment type="caution">
    <text evidence="1">The sequence shown here is derived from an EMBL/GenBank/DDBJ whole genome shotgun (WGS) entry which is preliminary data.</text>
</comment>
<organism evidence="1 2">
    <name type="scientific">Gallibacterium anatis 12656/12</name>
    <dbReference type="NCBI Taxonomy" id="1195244"/>
    <lineage>
        <taxon>Bacteria</taxon>
        <taxon>Pseudomonadati</taxon>
        <taxon>Pseudomonadota</taxon>
        <taxon>Gammaproteobacteria</taxon>
        <taxon>Pasteurellales</taxon>
        <taxon>Pasteurellaceae</taxon>
        <taxon>Gallibacterium</taxon>
    </lineage>
</organism>
<sequence>MKAQKIAIEISKKVIKFQKKFTNINYWLIFN</sequence>
<proteinExistence type="predicted"/>
<evidence type="ECO:0000313" key="2">
    <source>
        <dbReference type="Proteomes" id="UP000016529"/>
    </source>
</evidence>
<gene>
    <name evidence="1" type="ORF">N561_02800</name>
</gene>
<name>U1H3Q9_9PAST</name>
<protein>
    <submittedName>
        <fullName evidence="1">Uncharacterized protein</fullName>
    </submittedName>
</protein>
<dbReference type="Proteomes" id="UP000016529">
    <property type="component" value="Unassembled WGS sequence"/>
</dbReference>
<evidence type="ECO:0000313" key="1">
    <source>
        <dbReference type="EMBL" id="ERF79076.1"/>
    </source>
</evidence>
<dbReference type="EMBL" id="AVOX01000009">
    <property type="protein sequence ID" value="ERF79076.1"/>
    <property type="molecule type" value="Genomic_DNA"/>
</dbReference>